<protein>
    <recommendedName>
        <fullName evidence="6">Zn(2)-C6 fungal-type domain-containing protein</fullName>
    </recommendedName>
</protein>
<feature type="compositionally biased region" description="Pro residues" evidence="5">
    <location>
        <begin position="64"/>
        <end position="75"/>
    </location>
</feature>
<keyword evidence="2" id="KW-0238">DNA-binding</keyword>
<dbReference type="CDD" id="cd00067">
    <property type="entry name" value="GAL4"/>
    <property type="match status" value="1"/>
</dbReference>
<dbReference type="GO" id="GO:0008270">
    <property type="term" value="F:zinc ion binding"/>
    <property type="evidence" value="ECO:0007669"/>
    <property type="project" value="InterPro"/>
</dbReference>
<feature type="domain" description="Zn(2)-C6 fungal-type" evidence="6">
    <location>
        <begin position="18"/>
        <end position="50"/>
    </location>
</feature>
<feature type="region of interest" description="Disordered" evidence="5">
    <location>
        <begin position="49"/>
        <end position="85"/>
    </location>
</feature>
<keyword evidence="1" id="KW-0805">Transcription regulation</keyword>
<keyword evidence="4" id="KW-0539">Nucleus</keyword>
<evidence type="ECO:0000256" key="5">
    <source>
        <dbReference type="SAM" id="MobiDB-lite"/>
    </source>
</evidence>
<keyword evidence="3" id="KW-0804">Transcription</keyword>
<evidence type="ECO:0000256" key="4">
    <source>
        <dbReference type="ARBA" id="ARBA00023242"/>
    </source>
</evidence>
<evidence type="ECO:0000259" key="6">
    <source>
        <dbReference type="PROSITE" id="PS50048"/>
    </source>
</evidence>
<evidence type="ECO:0000256" key="2">
    <source>
        <dbReference type="ARBA" id="ARBA00023125"/>
    </source>
</evidence>
<dbReference type="SUPFAM" id="SSF57701">
    <property type="entry name" value="Zn2/Cys6 DNA-binding domain"/>
    <property type="match status" value="1"/>
</dbReference>
<feature type="compositionally biased region" description="Low complexity" evidence="5">
    <location>
        <begin position="215"/>
        <end position="226"/>
    </location>
</feature>
<dbReference type="Pfam" id="PF00172">
    <property type="entry name" value="Zn_clus"/>
    <property type="match status" value="1"/>
</dbReference>
<dbReference type="SMART" id="SM00066">
    <property type="entry name" value="GAL4"/>
    <property type="match status" value="1"/>
</dbReference>
<sequence>MASPDSTIPQKRPVARQACNRCHAAKLRCIQSPRNQQCARCIKAGAECVHDPPQKLGRPRVHNLPPPDTNSPPPTQKQDTNFNTSLIDDSCWSTQDLNLVHTTGTSPRSSVNADTEDATTGSKKDVNSKGQNPPHLELEFLAVPQSHSTELEFDIDLYQTGDQPMQTDDSCFFTDLLTPGHNLDSPLTPPLSMESAGVCHDYRSSGYSNPPAPPTSSSNSAPLPSLADERSYSSISPQECPPENLVLVLSQLTAKLTKVHRQLTGNKQTQSHLSPGQEMGQLSISDDCFRAQLRANIEASEQILETLGCINDQSRIDTPDLAGSRQPDTSNLFERGRPRRPSTFTHRQRDGQSFSGPYSTMGNDQNYPDSPPTDPQDSIITMLVISIYLRLLHNFDILVSIMYMRLTEFGPTTRNSQSSTSGLEVPKNEPGPSYNPALHVSMGNCSFSSPSTASLQVLFNVQLINTFLAKVKISIQRMVSRQKISEAFGMGHDLFNSAFSNGHQHSASSAGVPGLHYHYHGIRHETPPSSSHGAPRPDEGVFAAGIYRAVRGVLGEIDHMESSLQGRADSIQQWTIEKT</sequence>
<dbReference type="Gene3D" id="4.10.240.10">
    <property type="entry name" value="Zn(2)-C6 fungal-type DNA-binding domain"/>
    <property type="match status" value="1"/>
</dbReference>
<dbReference type="GO" id="GO:0000981">
    <property type="term" value="F:DNA-binding transcription factor activity, RNA polymerase II-specific"/>
    <property type="evidence" value="ECO:0007669"/>
    <property type="project" value="InterPro"/>
</dbReference>
<gene>
    <name evidence="7" type="ORF">PENVUL_c024G08483</name>
</gene>
<evidence type="ECO:0000313" key="7">
    <source>
        <dbReference type="EMBL" id="OQE05472.1"/>
    </source>
</evidence>
<dbReference type="InterPro" id="IPR036864">
    <property type="entry name" value="Zn2-C6_fun-type_DNA-bd_sf"/>
</dbReference>
<feature type="region of interest" description="Disordered" evidence="5">
    <location>
        <begin position="411"/>
        <end position="432"/>
    </location>
</feature>
<proteinExistence type="predicted"/>
<accession>A0A1V6RUM2</accession>
<dbReference type="AlphaFoldDB" id="A0A1V6RUM2"/>
<dbReference type="EMBL" id="MDYP01000024">
    <property type="protein sequence ID" value="OQE05472.1"/>
    <property type="molecule type" value="Genomic_DNA"/>
</dbReference>
<keyword evidence="8" id="KW-1185">Reference proteome</keyword>
<feature type="region of interest" description="Disordered" evidence="5">
    <location>
        <begin position="314"/>
        <end position="374"/>
    </location>
</feature>
<dbReference type="GO" id="GO:0003677">
    <property type="term" value="F:DNA binding"/>
    <property type="evidence" value="ECO:0007669"/>
    <property type="project" value="UniProtKB-KW"/>
</dbReference>
<feature type="region of interest" description="Disordered" evidence="5">
    <location>
        <begin position="184"/>
        <end position="238"/>
    </location>
</feature>
<feature type="compositionally biased region" description="Polar residues" evidence="5">
    <location>
        <begin position="101"/>
        <end position="121"/>
    </location>
</feature>
<organism evidence="7 8">
    <name type="scientific">Penicillium vulpinum</name>
    <dbReference type="NCBI Taxonomy" id="29845"/>
    <lineage>
        <taxon>Eukaryota</taxon>
        <taxon>Fungi</taxon>
        <taxon>Dikarya</taxon>
        <taxon>Ascomycota</taxon>
        <taxon>Pezizomycotina</taxon>
        <taxon>Eurotiomycetes</taxon>
        <taxon>Eurotiomycetidae</taxon>
        <taxon>Eurotiales</taxon>
        <taxon>Aspergillaceae</taxon>
        <taxon>Penicillium</taxon>
    </lineage>
</organism>
<evidence type="ECO:0000256" key="1">
    <source>
        <dbReference type="ARBA" id="ARBA00023015"/>
    </source>
</evidence>
<evidence type="ECO:0000313" key="8">
    <source>
        <dbReference type="Proteomes" id="UP000191518"/>
    </source>
</evidence>
<dbReference type="Proteomes" id="UP000191518">
    <property type="component" value="Unassembled WGS sequence"/>
</dbReference>
<dbReference type="PROSITE" id="PS50048">
    <property type="entry name" value="ZN2_CY6_FUNGAL_2"/>
    <property type="match status" value="1"/>
</dbReference>
<feature type="compositionally biased region" description="Polar residues" evidence="5">
    <location>
        <begin position="351"/>
        <end position="368"/>
    </location>
</feature>
<feature type="compositionally biased region" description="Polar residues" evidence="5">
    <location>
        <begin position="411"/>
        <end position="422"/>
    </location>
</feature>
<dbReference type="InterPro" id="IPR001138">
    <property type="entry name" value="Zn2Cys6_DnaBD"/>
</dbReference>
<feature type="compositionally biased region" description="Polar residues" evidence="5">
    <location>
        <begin position="76"/>
        <end position="85"/>
    </location>
</feature>
<evidence type="ECO:0000256" key="3">
    <source>
        <dbReference type="ARBA" id="ARBA00023163"/>
    </source>
</evidence>
<name>A0A1V6RUM2_9EURO</name>
<dbReference type="PROSITE" id="PS00463">
    <property type="entry name" value="ZN2_CY6_FUNGAL_1"/>
    <property type="match status" value="1"/>
</dbReference>
<reference evidence="8" key="1">
    <citation type="journal article" date="2017" name="Nat. Microbiol.">
        <title>Global analysis of biosynthetic gene clusters reveals vast potential of secondary metabolite production in Penicillium species.</title>
        <authorList>
            <person name="Nielsen J.C."/>
            <person name="Grijseels S."/>
            <person name="Prigent S."/>
            <person name="Ji B."/>
            <person name="Dainat J."/>
            <person name="Nielsen K.F."/>
            <person name="Frisvad J.C."/>
            <person name="Workman M."/>
            <person name="Nielsen J."/>
        </authorList>
    </citation>
    <scope>NUCLEOTIDE SEQUENCE [LARGE SCALE GENOMIC DNA]</scope>
    <source>
        <strain evidence="8">IBT 29486</strain>
    </source>
</reference>
<dbReference type="STRING" id="29845.A0A1V6RUM2"/>
<feature type="region of interest" description="Disordered" evidence="5">
    <location>
        <begin position="101"/>
        <end position="134"/>
    </location>
</feature>
<comment type="caution">
    <text evidence="7">The sequence shown here is derived from an EMBL/GenBank/DDBJ whole genome shotgun (WGS) entry which is preliminary data.</text>
</comment>